<protein>
    <recommendedName>
        <fullName evidence="12">Innexin</fullName>
    </recommendedName>
</protein>
<accession>A0AAN5I1N3</accession>
<feature type="transmembrane region" description="Helical" evidence="12">
    <location>
        <begin position="278"/>
        <end position="303"/>
    </location>
</feature>
<evidence type="ECO:0000256" key="12">
    <source>
        <dbReference type="RuleBase" id="RU010713"/>
    </source>
</evidence>
<keyword evidence="10 12" id="KW-0472">Membrane</keyword>
<dbReference type="Proteomes" id="UP001328107">
    <property type="component" value="Unassembled WGS sequence"/>
</dbReference>
<keyword evidence="3 12" id="KW-0813">Transport</keyword>
<proteinExistence type="inferred from homology"/>
<evidence type="ECO:0000256" key="8">
    <source>
        <dbReference type="ARBA" id="ARBA00022989"/>
    </source>
</evidence>
<dbReference type="PROSITE" id="PS51013">
    <property type="entry name" value="PANNEXIN"/>
    <property type="match status" value="1"/>
</dbReference>
<sequence length="384" mass="44505">ISLGALSSVNSLIGKAFKQPKGDFAERLNSRITVGILALCSVLLGSSHFWGDPITCWTPAQFTKQWSDFVNQYCYVHGTYFVRLDEELTHDETERRKNEINYYQWVPYILALQALLFYIPRFMWSSLASHSGYDLGGAIRYVDDFWNAVKNNSDQFKNRIAHFESRPAVFIWEGLRLARRKSGRDLSIYYAASTVLQTLNAWAQWYWLNSFLQSSTYTFWGPNVLIDLFQGEDWQTTGHFPRIVHCDFQRRRPASVQLDTVLCVLHLNIYYEKICLFLWFWLLFVAIVSTWNSVCWIASVSVWTGARKKVRDLLSCTSEKNSAPSREKFLRALGKDGLFVIQHMALNLGDIPASYLTAAMRNCCDQYVEEEEEDRYLMSEPKAV</sequence>
<keyword evidence="9 12" id="KW-0406">Ion transport</keyword>
<evidence type="ECO:0000256" key="9">
    <source>
        <dbReference type="ARBA" id="ARBA00023065"/>
    </source>
</evidence>
<dbReference type="EMBL" id="BTRK01000004">
    <property type="protein sequence ID" value="GMR48270.1"/>
    <property type="molecule type" value="Genomic_DNA"/>
</dbReference>
<evidence type="ECO:0000256" key="7">
    <source>
        <dbReference type="ARBA" id="ARBA00022949"/>
    </source>
</evidence>
<evidence type="ECO:0000256" key="4">
    <source>
        <dbReference type="ARBA" id="ARBA00022475"/>
    </source>
</evidence>
<keyword evidence="6" id="KW-0303">Gap junction</keyword>
<keyword evidence="4" id="KW-1003">Cell membrane</keyword>
<dbReference type="PRINTS" id="PR01262">
    <property type="entry name" value="INNEXIN"/>
</dbReference>
<keyword evidence="7" id="KW-0965">Cell junction</keyword>
<evidence type="ECO:0000256" key="11">
    <source>
        <dbReference type="ARBA" id="ARBA00023303"/>
    </source>
</evidence>
<comment type="caution">
    <text evidence="13">The sequence shown here is derived from an EMBL/GenBank/DDBJ whole genome shotgun (WGS) entry which is preliminary data.</text>
</comment>
<evidence type="ECO:0000256" key="2">
    <source>
        <dbReference type="ARBA" id="ARBA00004651"/>
    </source>
</evidence>
<evidence type="ECO:0000256" key="3">
    <source>
        <dbReference type="ARBA" id="ARBA00022448"/>
    </source>
</evidence>
<comment type="caution">
    <text evidence="12">Lacks conserved residue(s) required for the propagation of feature annotation.</text>
</comment>
<keyword evidence="11 12" id="KW-0407">Ion channel</keyword>
<reference evidence="14" key="1">
    <citation type="submission" date="2022-10" db="EMBL/GenBank/DDBJ databases">
        <title>Genome assembly of Pristionchus species.</title>
        <authorList>
            <person name="Yoshida K."/>
            <person name="Sommer R.J."/>
        </authorList>
    </citation>
    <scope>NUCLEOTIDE SEQUENCE [LARGE SCALE GENOMIC DNA]</scope>
    <source>
        <strain evidence="14">RS5460</strain>
    </source>
</reference>
<gene>
    <name evidence="12" type="primary">inx</name>
    <name evidence="13" type="ORF">PMAYCL1PPCAC_18465</name>
</gene>
<dbReference type="GO" id="GO:0005886">
    <property type="term" value="C:plasma membrane"/>
    <property type="evidence" value="ECO:0007669"/>
    <property type="project" value="UniProtKB-SubCell"/>
</dbReference>
<dbReference type="PANTHER" id="PTHR11893">
    <property type="entry name" value="INNEXIN"/>
    <property type="match status" value="1"/>
</dbReference>
<name>A0AAN5I1N3_9BILA</name>
<evidence type="ECO:0000256" key="1">
    <source>
        <dbReference type="ARBA" id="ARBA00004610"/>
    </source>
</evidence>
<keyword evidence="8 12" id="KW-1133">Transmembrane helix</keyword>
<dbReference type="AlphaFoldDB" id="A0AAN5I1N3"/>
<feature type="transmembrane region" description="Helical" evidence="12">
    <location>
        <begin position="28"/>
        <end position="50"/>
    </location>
</feature>
<keyword evidence="14" id="KW-1185">Reference proteome</keyword>
<dbReference type="Pfam" id="PF00876">
    <property type="entry name" value="Innexin"/>
    <property type="match status" value="1"/>
</dbReference>
<dbReference type="GO" id="GO:0034220">
    <property type="term" value="P:monoatomic ion transmembrane transport"/>
    <property type="evidence" value="ECO:0007669"/>
    <property type="project" value="UniProtKB-KW"/>
</dbReference>
<evidence type="ECO:0000313" key="14">
    <source>
        <dbReference type="Proteomes" id="UP001328107"/>
    </source>
</evidence>
<organism evidence="13 14">
    <name type="scientific">Pristionchus mayeri</name>
    <dbReference type="NCBI Taxonomy" id="1317129"/>
    <lineage>
        <taxon>Eukaryota</taxon>
        <taxon>Metazoa</taxon>
        <taxon>Ecdysozoa</taxon>
        <taxon>Nematoda</taxon>
        <taxon>Chromadorea</taxon>
        <taxon>Rhabditida</taxon>
        <taxon>Rhabditina</taxon>
        <taxon>Diplogasteromorpha</taxon>
        <taxon>Diplogasteroidea</taxon>
        <taxon>Neodiplogasteridae</taxon>
        <taxon>Pristionchus</taxon>
    </lineage>
</organism>
<comment type="subcellular location">
    <subcellularLocation>
        <location evidence="1">Cell junction</location>
        <location evidence="1">Gap junction</location>
    </subcellularLocation>
    <subcellularLocation>
        <location evidence="2 12">Cell membrane</location>
        <topology evidence="2 12">Multi-pass membrane protein</topology>
    </subcellularLocation>
</comment>
<feature type="transmembrane region" description="Helical" evidence="12">
    <location>
        <begin position="186"/>
        <end position="207"/>
    </location>
</feature>
<evidence type="ECO:0000256" key="5">
    <source>
        <dbReference type="ARBA" id="ARBA00022692"/>
    </source>
</evidence>
<dbReference type="GO" id="GO:0005921">
    <property type="term" value="C:gap junction"/>
    <property type="evidence" value="ECO:0007669"/>
    <property type="project" value="UniProtKB-SubCell"/>
</dbReference>
<evidence type="ECO:0000313" key="13">
    <source>
        <dbReference type="EMBL" id="GMR48270.1"/>
    </source>
</evidence>
<comment type="function">
    <text evidence="12">Structural component of the gap junctions.</text>
</comment>
<evidence type="ECO:0000256" key="6">
    <source>
        <dbReference type="ARBA" id="ARBA00022868"/>
    </source>
</evidence>
<comment type="similarity">
    <text evidence="12">Belongs to the pannexin family.</text>
</comment>
<evidence type="ECO:0000256" key="10">
    <source>
        <dbReference type="ARBA" id="ARBA00023136"/>
    </source>
</evidence>
<dbReference type="PANTHER" id="PTHR11893:SF10">
    <property type="entry name" value="INNEXIN-6"/>
    <property type="match status" value="1"/>
</dbReference>
<dbReference type="InterPro" id="IPR000990">
    <property type="entry name" value="Innexin"/>
</dbReference>
<dbReference type="GO" id="GO:0005243">
    <property type="term" value="F:gap junction channel activity"/>
    <property type="evidence" value="ECO:0007669"/>
    <property type="project" value="TreeGrafter"/>
</dbReference>
<feature type="non-terminal residue" evidence="13">
    <location>
        <position position="1"/>
    </location>
</feature>
<keyword evidence="5 12" id="KW-0812">Transmembrane</keyword>